<dbReference type="EC" id="5.5.1.4" evidence="5"/>
<dbReference type="GO" id="GO:0004512">
    <property type="term" value="F:inositol-3-phosphate synthase activity"/>
    <property type="evidence" value="ECO:0000318"/>
    <property type="project" value="GO_Central"/>
</dbReference>
<dbReference type="GO" id="GO:0006021">
    <property type="term" value="P:inositol biosynthetic process"/>
    <property type="evidence" value="ECO:0000318"/>
    <property type="project" value="GO_Central"/>
</dbReference>
<reference evidence="16" key="2">
    <citation type="submission" date="2019-07" db="EMBL/GenBank/DDBJ databases">
        <authorList>
            <person name="Seetharam A."/>
            <person name="Woodhouse M."/>
            <person name="Cannon E."/>
        </authorList>
    </citation>
    <scope>NUCLEOTIDE SEQUENCE [LARGE SCALE GENOMIC DNA]</scope>
    <source>
        <strain evidence="16">cv. B73</strain>
    </source>
</reference>
<keyword evidence="18" id="KW-1267">Proteomics identification</keyword>
<dbReference type="Pfam" id="PF01749">
    <property type="entry name" value="IBB"/>
    <property type="match status" value="1"/>
</dbReference>
<evidence type="ECO:0000256" key="4">
    <source>
        <dbReference type="ARBA" id="ARBA00010813"/>
    </source>
</evidence>
<evidence type="ECO:0000256" key="3">
    <source>
        <dbReference type="ARBA" id="ARBA00005117"/>
    </source>
</evidence>
<dbReference type="EnsemblPlants" id="Zm00001eb276490_T001">
    <property type="protein sequence ID" value="Zm00001eb276490_P001"/>
    <property type="gene ID" value="Zm00001eb276490"/>
</dbReference>
<keyword evidence="8" id="KW-0443">Lipid metabolism</keyword>
<proteinExistence type="evidence at protein level"/>
<evidence type="ECO:0000256" key="12">
    <source>
        <dbReference type="SAM" id="MobiDB-lite"/>
    </source>
</evidence>
<dbReference type="Proteomes" id="UP000007305">
    <property type="component" value="Chromosome 6"/>
</dbReference>
<comment type="cofactor">
    <cofactor evidence="2">
        <name>NAD(+)</name>
        <dbReference type="ChEBI" id="CHEBI:57540"/>
    </cofactor>
</comment>
<keyword evidence="7" id="KW-0398">Inositol biosynthesis</keyword>
<keyword evidence="17" id="KW-1185">Reference proteome</keyword>
<evidence type="ECO:0000256" key="11">
    <source>
        <dbReference type="ARBA" id="ARBA00032949"/>
    </source>
</evidence>
<evidence type="ECO:0000259" key="15">
    <source>
        <dbReference type="Pfam" id="PF01749"/>
    </source>
</evidence>
<dbReference type="GO" id="GO:0008654">
    <property type="term" value="P:phospholipid biosynthetic process"/>
    <property type="evidence" value="ECO:0007669"/>
    <property type="project" value="UniProtKB-KW"/>
</dbReference>
<dbReference type="InterPro" id="IPR036291">
    <property type="entry name" value="NAD(P)-bd_dom_sf"/>
</dbReference>
<evidence type="ECO:0000256" key="2">
    <source>
        <dbReference type="ARBA" id="ARBA00001911"/>
    </source>
</evidence>
<evidence type="ECO:0000256" key="5">
    <source>
        <dbReference type="ARBA" id="ARBA00012125"/>
    </source>
</evidence>
<evidence type="ECO:0000256" key="7">
    <source>
        <dbReference type="ARBA" id="ARBA00022550"/>
    </source>
</evidence>
<protein>
    <recommendedName>
        <fullName evidence="5">inositol-3-phosphate synthase</fullName>
        <ecNumber evidence="5">5.5.1.4</ecNumber>
    </recommendedName>
    <alternativeName>
        <fullName evidence="11">Myo-inositol 1-phosphate synthase</fullName>
    </alternativeName>
</protein>
<dbReference type="Gramene" id="Zm00001eb276490_T001">
    <property type="protein sequence ID" value="Zm00001eb276490_P001"/>
    <property type="gene ID" value="Zm00001eb276490"/>
</dbReference>
<dbReference type="UniPathway" id="UPA00823">
    <property type="reaction ID" value="UER00787"/>
</dbReference>
<dbReference type="InterPro" id="IPR002587">
    <property type="entry name" value="Myo-inos-1-P_Synthase"/>
</dbReference>
<comment type="pathway">
    <text evidence="3">Polyol metabolism; myo-inositol biosynthesis; myo-inositol from D-glucose 6-phosphate: step 1/2.</text>
</comment>
<keyword evidence="9" id="KW-0413">Isomerase</keyword>
<evidence type="ECO:0000313" key="17">
    <source>
        <dbReference type="Proteomes" id="UP000007305"/>
    </source>
</evidence>
<dbReference type="PANTHER" id="PTHR11510">
    <property type="entry name" value="MYO-INOSITOL-1 PHOSPHATE SYNTHASE"/>
    <property type="match status" value="1"/>
</dbReference>
<dbReference type="Gene3D" id="3.30.2360.10">
    <property type="entry name" value="Glyceraldehyde-3-phosphate dehydrogenase-like domain"/>
    <property type="match status" value="1"/>
</dbReference>
<dbReference type="GO" id="GO:0005737">
    <property type="term" value="C:cytoplasm"/>
    <property type="evidence" value="ECO:0000318"/>
    <property type="project" value="GO_Central"/>
</dbReference>
<keyword evidence="8" id="KW-0594">Phospholipid biosynthesis</keyword>
<dbReference type="Gene3D" id="3.30.360.10">
    <property type="entry name" value="Dihydrodipicolinate Reductase, domain 2"/>
    <property type="match status" value="1"/>
</dbReference>
<dbReference type="InterPro" id="IPR002652">
    <property type="entry name" value="Importin-a_IBB"/>
</dbReference>
<evidence type="ECO:0000256" key="1">
    <source>
        <dbReference type="ARBA" id="ARBA00000113"/>
    </source>
</evidence>
<sequence>MEGHHESCPAILGFRHLLLLLAPHAASDGFRAPVPRDLTSAASMEGHHVSCILGLRTPSSDTMPPHPASRCLCRHYPQPPPHAINALPSSPEMPRPYVFSTPACIVIPSGTAAPVPLAYPPARQSPSSTYPTPLAMTPSILGSSRPTARRSTPTMEDSSMTTFSIGRRHREGQMLDIRKAKREESLQKKHHDGFLTSTADTVPPMGHSIALRQKLDGLPEMVQVVLSNDPIVQLEATTQFRKLLSIGEVRHSPEFHDCTLVNEGTEENRDALVVHLSEHDQGLVAGLIDLATKNNYLIGVDDFKSGQTKMKSVLVDFLVGGGIKPTLIVRYNHLGNNNGMNLSAPQTFRSKEISKSNMVDDIVSSNVILYGPGEHPDHVVVIKYVPYVGDSKRAMDENTSKIFMGGKNTIVLHNTCEDSLLTTPIVLDLDKFHSFHSVATILTYLTKAPLVPPGTPVVNALAKQRAMLENIMRACVGLAPKNNMILEYK</sequence>
<feature type="signal peptide" evidence="13">
    <location>
        <begin position="1"/>
        <end position="27"/>
    </location>
</feature>
<feature type="compositionally biased region" description="Polar residues" evidence="12">
    <location>
        <begin position="140"/>
        <end position="160"/>
    </location>
</feature>
<evidence type="ECO:0007829" key="18">
    <source>
        <dbReference type="PeptideAtlas" id="A0A804PWX3"/>
    </source>
</evidence>
<evidence type="ECO:0000256" key="8">
    <source>
        <dbReference type="ARBA" id="ARBA00023209"/>
    </source>
</evidence>
<name>A0A804PWX3_MAIZE</name>
<reference evidence="17" key="1">
    <citation type="journal article" date="2009" name="Science">
        <title>The B73 maize genome: complexity, diversity, and dynamics.</title>
        <authorList>
            <person name="Schnable P.S."/>
            <person name="Ware D."/>
            <person name="Fulton R.S."/>
            <person name="Stein J.C."/>
            <person name="Wei F."/>
            <person name="Pasternak S."/>
            <person name="Liang C."/>
            <person name="Zhang J."/>
            <person name="Fulton L."/>
            <person name="Graves T.A."/>
            <person name="Minx P."/>
            <person name="Reily A.D."/>
            <person name="Courtney L."/>
            <person name="Kruchowski S.S."/>
            <person name="Tomlinson C."/>
            <person name="Strong C."/>
            <person name="Delehaunty K."/>
            <person name="Fronick C."/>
            <person name="Courtney B."/>
            <person name="Rock S.M."/>
            <person name="Belter E."/>
            <person name="Du F."/>
            <person name="Kim K."/>
            <person name="Abbott R.M."/>
            <person name="Cotton M."/>
            <person name="Levy A."/>
            <person name="Marchetto P."/>
            <person name="Ochoa K."/>
            <person name="Jackson S.M."/>
            <person name="Gillam B."/>
            <person name="Chen W."/>
            <person name="Yan L."/>
            <person name="Higginbotham J."/>
            <person name="Cardenas M."/>
            <person name="Waligorski J."/>
            <person name="Applebaum E."/>
            <person name="Phelps L."/>
            <person name="Falcone J."/>
            <person name="Kanchi K."/>
            <person name="Thane T."/>
            <person name="Scimone A."/>
            <person name="Thane N."/>
            <person name="Henke J."/>
            <person name="Wang T."/>
            <person name="Ruppert J."/>
            <person name="Shah N."/>
            <person name="Rotter K."/>
            <person name="Hodges J."/>
            <person name="Ingenthron E."/>
            <person name="Cordes M."/>
            <person name="Kohlberg S."/>
            <person name="Sgro J."/>
            <person name="Delgado B."/>
            <person name="Mead K."/>
            <person name="Chinwalla A."/>
            <person name="Leonard S."/>
            <person name="Crouse K."/>
            <person name="Collura K."/>
            <person name="Kudrna D."/>
            <person name="Currie J."/>
            <person name="He R."/>
            <person name="Angelova A."/>
            <person name="Rajasekar S."/>
            <person name="Mueller T."/>
            <person name="Lomeli R."/>
            <person name="Scara G."/>
            <person name="Ko A."/>
            <person name="Delaney K."/>
            <person name="Wissotski M."/>
            <person name="Lopez G."/>
            <person name="Campos D."/>
            <person name="Braidotti M."/>
            <person name="Ashley E."/>
            <person name="Golser W."/>
            <person name="Kim H."/>
            <person name="Lee S."/>
            <person name="Lin J."/>
            <person name="Dujmic Z."/>
            <person name="Kim W."/>
            <person name="Talag J."/>
            <person name="Zuccolo A."/>
            <person name="Fan C."/>
            <person name="Sebastian A."/>
            <person name="Kramer M."/>
            <person name="Spiegel L."/>
            <person name="Nascimento L."/>
            <person name="Zutavern T."/>
            <person name="Miller B."/>
            <person name="Ambroise C."/>
            <person name="Muller S."/>
            <person name="Spooner W."/>
            <person name="Narechania A."/>
            <person name="Ren L."/>
            <person name="Wei S."/>
            <person name="Kumari S."/>
            <person name="Faga B."/>
            <person name="Levy M.J."/>
            <person name="McMahan L."/>
            <person name="Van Buren P."/>
            <person name="Vaughn M.W."/>
            <person name="Ying K."/>
            <person name="Yeh C.-T."/>
            <person name="Emrich S.J."/>
            <person name="Jia Y."/>
            <person name="Kalyanaraman A."/>
            <person name="Hsia A.-P."/>
            <person name="Barbazuk W.B."/>
            <person name="Baucom R.S."/>
            <person name="Brutnell T.P."/>
            <person name="Carpita N.C."/>
            <person name="Chaparro C."/>
            <person name="Chia J.-M."/>
            <person name="Deragon J.-M."/>
            <person name="Estill J.C."/>
            <person name="Fu Y."/>
            <person name="Jeddeloh J.A."/>
            <person name="Han Y."/>
            <person name="Lee H."/>
            <person name="Li P."/>
            <person name="Lisch D.R."/>
            <person name="Liu S."/>
            <person name="Liu Z."/>
            <person name="Nagel D.H."/>
            <person name="McCann M.C."/>
            <person name="SanMiguel P."/>
            <person name="Myers A.M."/>
            <person name="Nettleton D."/>
            <person name="Nguyen J."/>
            <person name="Penning B.W."/>
            <person name="Ponnala L."/>
            <person name="Schneider K.L."/>
            <person name="Schwartz D.C."/>
            <person name="Sharma A."/>
            <person name="Soderlund C."/>
            <person name="Springer N.M."/>
            <person name="Sun Q."/>
            <person name="Wang H."/>
            <person name="Waterman M."/>
            <person name="Westerman R."/>
            <person name="Wolfgruber T.K."/>
            <person name="Yang L."/>
            <person name="Yu Y."/>
            <person name="Zhang L."/>
            <person name="Zhou S."/>
            <person name="Zhu Q."/>
            <person name="Bennetzen J.L."/>
            <person name="Dawe R.K."/>
            <person name="Jiang J."/>
            <person name="Jiang N."/>
            <person name="Presting G.G."/>
            <person name="Wessler S.R."/>
            <person name="Aluru S."/>
            <person name="Martienssen R.A."/>
            <person name="Clifton S.W."/>
            <person name="McCombie W.R."/>
            <person name="Wing R.A."/>
            <person name="Wilson R.K."/>
        </authorList>
    </citation>
    <scope>NUCLEOTIDE SEQUENCE [LARGE SCALE GENOMIC DNA]</scope>
    <source>
        <strain evidence="17">cv. B73</strain>
    </source>
</reference>
<feature type="domain" description="IBB" evidence="15">
    <location>
        <begin position="166"/>
        <end position="238"/>
    </location>
</feature>
<dbReference type="SUPFAM" id="SSF55347">
    <property type="entry name" value="Glyceraldehyde-3-phosphate dehydrogenase-like, C-terminal domain"/>
    <property type="match status" value="1"/>
</dbReference>
<dbReference type="GO" id="GO:0061608">
    <property type="term" value="F:nuclear import signal receptor activity"/>
    <property type="evidence" value="ECO:0007669"/>
    <property type="project" value="InterPro"/>
</dbReference>
<comment type="catalytic activity">
    <reaction evidence="1">
        <text>D-glucose 6-phosphate = 1D-myo-inositol 3-phosphate</text>
        <dbReference type="Rhea" id="RHEA:10716"/>
        <dbReference type="ChEBI" id="CHEBI:58401"/>
        <dbReference type="ChEBI" id="CHEBI:61548"/>
        <dbReference type="EC" id="5.5.1.4"/>
    </reaction>
</comment>
<dbReference type="InParanoid" id="A0A804PWX3"/>
<dbReference type="InterPro" id="IPR016024">
    <property type="entry name" value="ARM-type_fold"/>
</dbReference>
<keyword evidence="6" id="KW-0444">Lipid biosynthesis</keyword>
<dbReference type="AlphaFoldDB" id="A0A804PWX3"/>
<feature type="domain" description="Myo-inositol-1-phosphate synthase GAPDH-like" evidence="14">
    <location>
        <begin position="306"/>
        <end position="419"/>
    </location>
</feature>
<evidence type="ECO:0000256" key="10">
    <source>
        <dbReference type="ARBA" id="ARBA00023264"/>
    </source>
</evidence>
<keyword evidence="13" id="KW-0732">Signal</keyword>
<dbReference type="GO" id="GO:0006606">
    <property type="term" value="P:protein import into nucleus"/>
    <property type="evidence" value="ECO:0007669"/>
    <property type="project" value="InterPro"/>
</dbReference>
<evidence type="ECO:0000256" key="13">
    <source>
        <dbReference type="SAM" id="SignalP"/>
    </source>
</evidence>
<evidence type="ECO:0000256" key="9">
    <source>
        <dbReference type="ARBA" id="ARBA00023235"/>
    </source>
</evidence>
<accession>A0A804PWX3</accession>
<dbReference type="SUPFAM" id="SSF51735">
    <property type="entry name" value="NAD(P)-binding Rossmann-fold domains"/>
    <property type="match status" value="1"/>
</dbReference>
<dbReference type="SUPFAM" id="SSF48371">
    <property type="entry name" value="ARM repeat"/>
    <property type="match status" value="1"/>
</dbReference>
<reference evidence="16" key="3">
    <citation type="submission" date="2021-05" db="UniProtKB">
        <authorList>
            <consortium name="EnsemblPlants"/>
        </authorList>
    </citation>
    <scope>IDENTIFICATION</scope>
    <source>
        <strain evidence="16">cv. B73</strain>
    </source>
</reference>
<feature type="region of interest" description="Disordered" evidence="12">
    <location>
        <begin position="124"/>
        <end position="160"/>
    </location>
</feature>
<organism evidence="16 17">
    <name type="scientific">Zea mays</name>
    <name type="common">Maize</name>
    <dbReference type="NCBI Taxonomy" id="4577"/>
    <lineage>
        <taxon>Eukaryota</taxon>
        <taxon>Viridiplantae</taxon>
        <taxon>Streptophyta</taxon>
        <taxon>Embryophyta</taxon>
        <taxon>Tracheophyta</taxon>
        <taxon>Spermatophyta</taxon>
        <taxon>Magnoliopsida</taxon>
        <taxon>Liliopsida</taxon>
        <taxon>Poales</taxon>
        <taxon>Poaceae</taxon>
        <taxon>PACMAD clade</taxon>
        <taxon>Panicoideae</taxon>
        <taxon>Andropogonodae</taxon>
        <taxon>Andropogoneae</taxon>
        <taxon>Tripsacinae</taxon>
        <taxon>Zea</taxon>
    </lineage>
</organism>
<comment type="similarity">
    <text evidence="4">Belongs to the myo-inositol 1-phosphate synthase family.</text>
</comment>
<feature type="chain" id="PRO_5032626037" description="inositol-3-phosphate synthase" evidence="13">
    <location>
        <begin position="28"/>
        <end position="489"/>
    </location>
</feature>
<evidence type="ECO:0000313" key="16">
    <source>
        <dbReference type="EnsemblPlants" id="Zm00001eb276490_P001"/>
    </source>
</evidence>
<evidence type="ECO:0000259" key="14">
    <source>
        <dbReference type="Pfam" id="PF01658"/>
    </source>
</evidence>
<dbReference type="Pfam" id="PF07994">
    <property type="entry name" value="NAD_binding_5"/>
    <property type="match status" value="1"/>
</dbReference>
<dbReference type="Pfam" id="PF01658">
    <property type="entry name" value="Inos-1-P_synth"/>
    <property type="match status" value="1"/>
</dbReference>
<keyword evidence="10" id="KW-1208">Phospholipid metabolism</keyword>
<evidence type="ECO:0000256" key="6">
    <source>
        <dbReference type="ARBA" id="ARBA00022516"/>
    </source>
</evidence>
<dbReference type="InterPro" id="IPR013021">
    <property type="entry name" value="Myo-inos-1-P_Synthase_GAPDH"/>
</dbReference>